<dbReference type="AlphaFoldDB" id="A0ABD3XAC1"/>
<gene>
    <name evidence="2" type="ORF">ACJMK2_028344</name>
</gene>
<feature type="region of interest" description="Disordered" evidence="1">
    <location>
        <begin position="1"/>
        <end position="61"/>
    </location>
</feature>
<feature type="non-terminal residue" evidence="2">
    <location>
        <position position="1"/>
    </location>
</feature>
<reference evidence="2 3" key="1">
    <citation type="submission" date="2024-11" db="EMBL/GenBank/DDBJ databases">
        <title>Chromosome-level genome assembly of the freshwater bivalve Anodonta woodiana.</title>
        <authorList>
            <person name="Chen X."/>
        </authorList>
    </citation>
    <scope>NUCLEOTIDE SEQUENCE [LARGE SCALE GENOMIC DNA]</scope>
    <source>
        <strain evidence="2">MN2024</strain>
        <tissue evidence="2">Gills</tissue>
    </source>
</reference>
<protein>
    <submittedName>
        <fullName evidence="2">Uncharacterized protein</fullName>
    </submittedName>
</protein>
<evidence type="ECO:0000313" key="3">
    <source>
        <dbReference type="Proteomes" id="UP001634394"/>
    </source>
</evidence>
<accession>A0ABD3XAC1</accession>
<comment type="caution">
    <text evidence="2">The sequence shown here is derived from an EMBL/GenBank/DDBJ whole genome shotgun (WGS) entry which is preliminary data.</text>
</comment>
<feature type="compositionally biased region" description="Polar residues" evidence="1">
    <location>
        <begin position="39"/>
        <end position="53"/>
    </location>
</feature>
<name>A0ABD3XAC1_SINWO</name>
<keyword evidence="3" id="KW-1185">Reference proteome</keyword>
<evidence type="ECO:0000313" key="2">
    <source>
        <dbReference type="EMBL" id="KAL3881962.1"/>
    </source>
</evidence>
<dbReference type="Proteomes" id="UP001634394">
    <property type="component" value="Unassembled WGS sequence"/>
</dbReference>
<feature type="non-terminal residue" evidence="2">
    <location>
        <position position="61"/>
    </location>
</feature>
<dbReference type="EMBL" id="JBJQND010000003">
    <property type="protein sequence ID" value="KAL3881962.1"/>
    <property type="molecule type" value="Genomic_DNA"/>
</dbReference>
<proteinExistence type="predicted"/>
<organism evidence="2 3">
    <name type="scientific">Sinanodonta woodiana</name>
    <name type="common">Chinese pond mussel</name>
    <name type="synonym">Anodonta woodiana</name>
    <dbReference type="NCBI Taxonomy" id="1069815"/>
    <lineage>
        <taxon>Eukaryota</taxon>
        <taxon>Metazoa</taxon>
        <taxon>Spiralia</taxon>
        <taxon>Lophotrochozoa</taxon>
        <taxon>Mollusca</taxon>
        <taxon>Bivalvia</taxon>
        <taxon>Autobranchia</taxon>
        <taxon>Heteroconchia</taxon>
        <taxon>Palaeoheterodonta</taxon>
        <taxon>Unionida</taxon>
        <taxon>Unionoidea</taxon>
        <taxon>Unionidae</taxon>
        <taxon>Unioninae</taxon>
        <taxon>Sinanodonta</taxon>
    </lineage>
</organism>
<evidence type="ECO:0000256" key="1">
    <source>
        <dbReference type="SAM" id="MobiDB-lite"/>
    </source>
</evidence>
<feature type="compositionally biased region" description="Low complexity" evidence="1">
    <location>
        <begin position="15"/>
        <end position="31"/>
    </location>
</feature>
<sequence>EIQISKEQRTVQPRSTSVSSRGSISTMSRGSIKSDPLTEDTSSISARSDTSVDSYVFDPSF</sequence>